<dbReference type="AlphaFoldDB" id="A0A2H0KAM9"/>
<gene>
    <name evidence="1" type="ORF">COV91_04890</name>
</gene>
<dbReference type="EMBL" id="PCVG01000064">
    <property type="protein sequence ID" value="PIQ68277.1"/>
    <property type="molecule type" value="Genomic_DNA"/>
</dbReference>
<reference evidence="1 2" key="1">
    <citation type="submission" date="2017-09" db="EMBL/GenBank/DDBJ databases">
        <title>Depth-based differentiation of microbial function through sediment-hosted aquifers and enrichment of novel symbionts in the deep terrestrial subsurface.</title>
        <authorList>
            <person name="Probst A.J."/>
            <person name="Ladd B."/>
            <person name="Jarett J.K."/>
            <person name="Geller-Mcgrath D.E."/>
            <person name="Sieber C.M."/>
            <person name="Emerson J.B."/>
            <person name="Anantharaman K."/>
            <person name="Thomas B.C."/>
            <person name="Malmstrom R."/>
            <person name="Stieglmeier M."/>
            <person name="Klingl A."/>
            <person name="Woyke T."/>
            <person name="Ryan C.M."/>
            <person name="Banfield J.F."/>
        </authorList>
    </citation>
    <scope>NUCLEOTIDE SEQUENCE [LARGE SCALE GENOMIC DNA]</scope>
    <source>
        <strain evidence="1">CG11_big_fil_rev_8_21_14_0_20_46_11</strain>
    </source>
</reference>
<dbReference type="Proteomes" id="UP000229342">
    <property type="component" value="Unassembled WGS sequence"/>
</dbReference>
<sequence length="346" mass="38515">MKKAFFYSLAIALLIVPQVTLAVWWKPYTWFQKPLADAPVSEVAATSTLAAESPQANETPEIKADIAVAESEKVTPAPKWWNPLVWFKSKPVTGTIQTQDLVATTSTSVSQKKISETSKPREETVKLPIKTTPDNSALIQAEVQKQVKAALKVKVDEDARIAQQKIEEQVRIDAAVKAALDKQVAQQKVDEQTRIDASVKVALDKQTVQTKEKNYYLEAKSRIQALIDIEKSFKAWLQDIGNQLRSARLTLSGYNVGGLYGEMRDGGIKMADQTLLGIDAVQVSSSKRISYFEGMLNIINSDPKGFIDEATFNKIQTPESSEKEISGLRKDINEGLYIVMDRLEFH</sequence>
<organism evidence="1 2">
    <name type="scientific">Candidatus Taylorbacteria bacterium CG11_big_fil_rev_8_21_14_0_20_46_11</name>
    <dbReference type="NCBI Taxonomy" id="1975025"/>
    <lineage>
        <taxon>Bacteria</taxon>
        <taxon>Candidatus Tayloriibacteriota</taxon>
    </lineage>
</organism>
<protein>
    <submittedName>
        <fullName evidence="1">Uncharacterized protein</fullName>
    </submittedName>
</protein>
<accession>A0A2H0KAM9</accession>
<comment type="caution">
    <text evidence="1">The sequence shown here is derived from an EMBL/GenBank/DDBJ whole genome shotgun (WGS) entry which is preliminary data.</text>
</comment>
<evidence type="ECO:0000313" key="2">
    <source>
        <dbReference type="Proteomes" id="UP000229342"/>
    </source>
</evidence>
<proteinExistence type="predicted"/>
<name>A0A2H0KAM9_9BACT</name>
<evidence type="ECO:0000313" key="1">
    <source>
        <dbReference type="EMBL" id="PIQ68277.1"/>
    </source>
</evidence>